<reference evidence="2 3" key="1">
    <citation type="submission" date="2023-12" db="EMBL/GenBank/DDBJ databases">
        <title>A high-quality genome assembly for Dillenia turbinata (Dilleniales).</title>
        <authorList>
            <person name="Chanderbali A."/>
        </authorList>
    </citation>
    <scope>NUCLEOTIDE SEQUENCE [LARGE SCALE GENOMIC DNA]</scope>
    <source>
        <strain evidence="2">LSX21</strain>
        <tissue evidence="2">Leaf</tissue>
    </source>
</reference>
<sequence length="194" mass="21062">MANNGVFEELQNLGNDDVSLPPVNQQADSLPFILLAPPSPPPTMVAPDEVNRMIEHSLPGSSKISANAKNALHDCAIKPIAQVAQAADEICHFNSPKIMRQEDVEVNLSDHNFDGFAQTTKPYFKDDFPKEKQPELIDFLNSNNFGEGMPSTVVEADAGSRSSSVDILDGPLDGGGEWLSLASHSSAKPFYKWL</sequence>
<dbReference type="Pfam" id="PF00808">
    <property type="entry name" value="CBFD_NFYB_HMF"/>
    <property type="match status" value="1"/>
</dbReference>
<accession>A0AAN8VI85</accession>
<dbReference type="InterPro" id="IPR003958">
    <property type="entry name" value="CBFA_NFYB_domain"/>
</dbReference>
<proteinExistence type="predicted"/>
<evidence type="ECO:0000313" key="3">
    <source>
        <dbReference type="Proteomes" id="UP001370490"/>
    </source>
</evidence>
<dbReference type="AlphaFoldDB" id="A0AAN8VI85"/>
<dbReference type="GO" id="GO:0046982">
    <property type="term" value="F:protein heterodimerization activity"/>
    <property type="evidence" value="ECO:0007669"/>
    <property type="project" value="InterPro"/>
</dbReference>
<name>A0AAN8VI85_9MAGN</name>
<gene>
    <name evidence="2" type="ORF">RJ641_034735</name>
</gene>
<comment type="caution">
    <text evidence="2">The sequence shown here is derived from an EMBL/GenBank/DDBJ whole genome shotgun (WGS) entry which is preliminary data.</text>
</comment>
<organism evidence="2 3">
    <name type="scientific">Dillenia turbinata</name>
    <dbReference type="NCBI Taxonomy" id="194707"/>
    <lineage>
        <taxon>Eukaryota</taxon>
        <taxon>Viridiplantae</taxon>
        <taxon>Streptophyta</taxon>
        <taxon>Embryophyta</taxon>
        <taxon>Tracheophyta</taxon>
        <taxon>Spermatophyta</taxon>
        <taxon>Magnoliopsida</taxon>
        <taxon>eudicotyledons</taxon>
        <taxon>Gunneridae</taxon>
        <taxon>Pentapetalae</taxon>
        <taxon>Dilleniales</taxon>
        <taxon>Dilleniaceae</taxon>
        <taxon>Dillenia</taxon>
    </lineage>
</organism>
<protein>
    <submittedName>
        <fullName evidence="2">Transcription factor CBF/NF-Y/archaeal histone domain</fullName>
    </submittedName>
</protein>
<dbReference type="SUPFAM" id="SSF47113">
    <property type="entry name" value="Histone-fold"/>
    <property type="match status" value="1"/>
</dbReference>
<evidence type="ECO:0000313" key="2">
    <source>
        <dbReference type="EMBL" id="KAK6934580.1"/>
    </source>
</evidence>
<feature type="domain" description="Transcription factor CBF/NF-Y/archaeal histone" evidence="1">
    <location>
        <begin position="49"/>
        <end position="105"/>
    </location>
</feature>
<keyword evidence="3" id="KW-1185">Reference proteome</keyword>
<dbReference type="EMBL" id="JBAMMX010000008">
    <property type="protein sequence ID" value="KAK6934580.1"/>
    <property type="molecule type" value="Genomic_DNA"/>
</dbReference>
<dbReference type="Proteomes" id="UP001370490">
    <property type="component" value="Unassembled WGS sequence"/>
</dbReference>
<evidence type="ECO:0000259" key="1">
    <source>
        <dbReference type="Pfam" id="PF00808"/>
    </source>
</evidence>
<dbReference type="InterPro" id="IPR009072">
    <property type="entry name" value="Histone-fold"/>
</dbReference>
<dbReference type="Gene3D" id="1.10.20.10">
    <property type="entry name" value="Histone, subunit A"/>
    <property type="match status" value="1"/>
</dbReference>